<dbReference type="InterPro" id="IPR011029">
    <property type="entry name" value="DEATH-like_dom_sf"/>
</dbReference>
<keyword evidence="4" id="KW-0963">Cytoplasm</keyword>
<comment type="subcellular location">
    <subcellularLocation>
        <location evidence="1">Cell membrane</location>
    </subcellularLocation>
    <subcellularLocation>
        <location evidence="2">Cytoplasm</location>
    </subcellularLocation>
</comment>
<dbReference type="PROSITE" id="PS50209">
    <property type="entry name" value="CARD"/>
    <property type="match status" value="1"/>
</dbReference>
<protein>
    <recommendedName>
        <fullName evidence="14">CARD domain-containing protein</fullName>
    </recommendedName>
</protein>
<keyword evidence="16" id="KW-1185">Reference proteome</keyword>
<dbReference type="GO" id="GO:0005737">
    <property type="term" value="C:cytoplasm"/>
    <property type="evidence" value="ECO:0007669"/>
    <property type="project" value="UniProtKB-SubCell"/>
</dbReference>
<reference evidence="15" key="1">
    <citation type="journal article" date="2023" name="Science">
        <title>Genome structures resolve the early diversification of teleost fishes.</title>
        <authorList>
            <person name="Parey E."/>
            <person name="Louis A."/>
            <person name="Montfort J."/>
            <person name="Bouchez O."/>
            <person name="Roques C."/>
            <person name="Iampietro C."/>
            <person name="Lluch J."/>
            <person name="Castinel A."/>
            <person name="Donnadieu C."/>
            <person name="Desvignes T."/>
            <person name="Floi Bucao C."/>
            <person name="Jouanno E."/>
            <person name="Wen M."/>
            <person name="Mejri S."/>
            <person name="Dirks R."/>
            <person name="Jansen H."/>
            <person name="Henkel C."/>
            <person name="Chen W.J."/>
            <person name="Zahm M."/>
            <person name="Cabau C."/>
            <person name="Klopp C."/>
            <person name="Thompson A.W."/>
            <person name="Robinson-Rechavi M."/>
            <person name="Braasch I."/>
            <person name="Lecointre G."/>
            <person name="Bobe J."/>
            <person name="Postlethwait J.H."/>
            <person name="Berthelot C."/>
            <person name="Roest Crollius H."/>
            <person name="Guiguen Y."/>
        </authorList>
    </citation>
    <scope>NUCLEOTIDE SEQUENCE</scope>
    <source>
        <strain evidence="15">NC1722</strain>
    </source>
</reference>
<dbReference type="InterPro" id="IPR032675">
    <property type="entry name" value="LRR_dom_sf"/>
</dbReference>
<dbReference type="InterPro" id="IPR051261">
    <property type="entry name" value="NLR"/>
</dbReference>
<comment type="caution">
    <text evidence="15">The sequence shown here is derived from an EMBL/GenBank/DDBJ whole genome shotgun (WGS) entry which is preliminary data.</text>
</comment>
<evidence type="ECO:0000256" key="11">
    <source>
        <dbReference type="ARBA" id="ARBA00023136"/>
    </source>
</evidence>
<dbReference type="GO" id="GO:0005524">
    <property type="term" value="F:ATP binding"/>
    <property type="evidence" value="ECO:0007669"/>
    <property type="project" value="UniProtKB-KW"/>
</dbReference>
<evidence type="ECO:0000313" key="15">
    <source>
        <dbReference type="EMBL" id="KAJ8355094.1"/>
    </source>
</evidence>
<keyword evidence="8" id="KW-0547">Nucleotide-binding</keyword>
<dbReference type="SUPFAM" id="SSF52047">
    <property type="entry name" value="RNI-like"/>
    <property type="match status" value="1"/>
</dbReference>
<dbReference type="PANTHER" id="PTHR24106">
    <property type="entry name" value="NACHT, LRR AND CARD DOMAINS-CONTAINING"/>
    <property type="match status" value="1"/>
</dbReference>
<dbReference type="EMBL" id="JAINUG010001650">
    <property type="protein sequence ID" value="KAJ8355094.1"/>
    <property type="molecule type" value="Genomic_DNA"/>
</dbReference>
<keyword evidence="5" id="KW-0399">Innate immunity</keyword>
<keyword evidence="9" id="KW-0067">ATP-binding</keyword>
<dbReference type="GO" id="GO:0042981">
    <property type="term" value="P:regulation of apoptotic process"/>
    <property type="evidence" value="ECO:0007669"/>
    <property type="project" value="InterPro"/>
</dbReference>
<keyword evidence="3" id="KW-1003">Cell membrane</keyword>
<sequence>MAAMGDPEEKASTHSYMVDGKHFVDKNQVQLKERVKLVKPILDRLLEKDILVPEMYDTIEVEKTSYNQMRCLLHKVIFPGSNEVKDEFCRILEEKESYLMRELREMEGFDFENYKVMFIFDGLDESRLPLEFKRKKLCVGTERTSVGTLLVNLIKGNLLPSALIWITSRPAASSQIHPDWIDQVTEVRGFKDPQKEEYFRKTITDQNLAGKIISHVKSSRSLYIMCHIPIFCWIAASVLETMLGSSGSGLTESDWTPGSFPPVPSWSLTGLQSVSVKRLTSTDKKRITEHCENKEDLDEFDLSKYSRSDDGLLRLLPVLKVSKIAKLSGCKLTEGCCGALASALSSNSSHLRELNLSLNPLRDSGVKLLSAALESPHCKLEKLG</sequence>
<evidence type="ECO:0000256" key="8">
    <source>
        <dbReference type="ARBA" id="ARBA00022741"/>
    </source>
</evidence>
<feature type="non-terminal residue" evidence="15">
    <location>
        <position position="1"/>
    </location>
</feature>
<evidence type="ECO:0000256" key="2">
    <source>
        <dbReference type="ARBA" id="ARBA00004496"/>
    </source>
</evidence>
<keyword evidence="6" id="KW-0433">Leucine-rich repeat</keyword>
<keyword evidence="12" id="KW-0564">Palmitate</keyword>
<keyword evidence="13" id="KW-0449">Lipoprotein</keyword>
<keyword evidence="10" id="KW-0391">Immunity</keyword>
<dbReference type="AlphaFoldDB" id="A0AAD7R160"/>
<dbReference type="Gene3D" id="3.80.10.10">
    <property type="entry name" value="Ribonuclease Inhibitor"/>
    <property type="match status" value="1"/>
</dbReference>
<gene>
    <name evidence="15" type="ORF">AAFF_G00100230</name>
</gene>
<evidence type="ECO:0000256" key="7">
    <source>
        <dbReference type="ARBA" id="ARBA00022737"/>
    </source>
</evidence>
<keyword evidence="11" id="KW-0472">Membrane</keyword>
<dbReference type="Pfam" id="PF05729">
    <property type="entry name" value="NACHT"/>
    <property type="match status" value="1"/>
</dbReference>
<dbReference type="InterPro" id="IPR007111">
    <property type="entry name" value="NACHT_NTPase"/>
</dbReference>
<proteinExistence type="predicted"/>
<dbReference type="SMART" id="SM00368">
    <property type="entry name" value="LRR_RI"/>
    <property type="match status" value="2"/>
</dbReference>
<evidence type="ECO:0000256" key="1">
    <source>
        <dbReference type="ARBA" id="ARBA00004236"/>
    </source>
</evidence>
<organism evidence="15 16">
    <name type="scientific">Aldrovandia affinis</name>
    <dbReference type="NCBI Taxonomy" id="143900"/>
    <lineage>
        <taxon>Eukaryota</taxon>
        <taxon>Metazoa</taxon>
        <taxon>Chordata</taxon>
        <taxon>Craniata</taxon>
        <taxon>Vertebrata</taxon>
        <taxon>Euteleostomi</taxon>
        <taxon>Actinopterygii</taxon>
        <taxon>Neopterygii</taxon>
        <taxon>Teleostei</taxon>
        <taxon>Notacanthiformes</taxon>
        <taxon>Halosauridae</taxon>
        <taxon>Aldrovandia</taxon>
    </lineage>
</organism>
<evidence type="ECO:0000256" key="9">
    <source>
        <dbReference type="ARBA" id="ARBA00022840"/>
    </source>
</evidence>
<evidence type="ECO:0000256" key="10">
    <source>
        <dbReference type="ARBA" id="ARBA00022859"/>
    </source>
</evidence>
<evidence type="ECO:0000256" key="6">
    <source>
        <dbReference type="ARBA" id="ARBA00022614"/>
    </source>
</evidence>
<dbReference type="Proteomes" id="UP001221898">
    <property type="component" value="Unassembled WGS sequence"/>
</dbReference>
<evidence type="ECO:0000256" key="3">
    <source>
        <dbReference type="ARBA" id="ARBA00022475"/>
    </source>
</evidence>
<evidence type="ECO:0000256" key="4">
    <source>
        <dbReference type="ARBA" id="ARBA00022490"/>
    </source>
</evidence>
<name>A0AAD7R160_9TELE</name>
<dbReference type="GO" id="GO:0045087">
    <property type="term" value="P:innate immune response"/>
    <property type="evidence" value="ECO:0007669"/>
    <property type="project" value="UniProtKB-KW"/>
</dbReference>
<evidence type="ECO:0000313" key="16">
    <source>
        <dbReference type="Proteomes" id="UP001221898"/>
    </source>
</evidence>
<feature type="domain" description="CARD" evidence="14">
    <location>
        <begin position="21"/>
        <end position="107"/>
    </location>
</feature>
<dbReference type="Gene3D" id="1.10.533.10">
    <property type="entry name" value="Death Domain, Fas"/>
    <property type="match status" value="1"/>
</dbReference>
<dbReference type="InterPro" id="IPR001315">
    <property type="entry name" value="CARD"/>
</dbReference>
<evidence type="ECO:0000259" key="14">
    <source>
        <dbReference type="PROSITE" id="PS50209"/>
    </source>
</evidence>
<evidence type="ECO:0000256" key="5">
    <source>
        <dbReference type="ARBA" id="ARBA00022588"/>
    </source>
</evidence>
<evidence type="ECO:0000256" key="12">
    <source>
        <dbReference type="ARBA" id="ARBA00023139"/>
    </source>
</evidence>
<keyword evidence="7" id="KW-0677">Repeat</keyword>
<dbReference type="GO" id="GO:0005886">
    <property type="term" value="C:plasma membrane"/>
    <property type="evidence" value="ECO:0007669"/>
    <property type="project" value="UniProtKB-SubCell"/>
</dbReference>
<evidence type="ECO:0000256" key="13">
    <source>
        <dbReference type="ARBA" id="ARBA00023288"/>
    </source>
</evidence>
<dbReference type="SUPFAM" id="SSF47986">
    <property type="entry name" value="DEATH domain"/>
    <property type="match status" value="1"/>
</dbReference>
<accession>A0AAD7R160</accession>